<dbReference type="RefSeq" id="WP_119016362.1">
    <property type="nucleotide sequence ID" value="NZ_QXEV01000013.1"/>
</dbReference>
<dbReference type="OrthoDB" id="9803319at2"/>
<comment type="caution">
    <text evidence="9">The sequence shown here is derived from an EMBL/GenBank/DDBJ whole genome shotgun (WGS) entry which is preliminary data.</text>
</comment>
<organism evidence="9 10">
    <name type="scientific">Anaeroplasma bactoclasticum</name>
    <dbReference type="NCBI Taxonomy" id="2088"/>
    <lineage>
        <taxon>Bacteria</taxon>
        <taxon>Bacillati</taxon>
        <taxon>Mycoplasmatota</taxon>
        <taxon>Mollicutes</taxon>
        <taxon>Anaeroplasmatales</taxon>
        <taxon>Anaeroplasmataceae</taxon>
        <taxon>Anaeroplasma</taxon>
    </lineage>
</organism>
<dbReference type="Proteomes" id="UP000266506">
    <property type="component" value="Unassembled WGS sequence"/>
</dbReference>
<name>A0A397RNF9_9MOLU</name>
<dbReference type="Gene3D" id="3.30.70.20">
    <property type="match status" value="1"/>
</dbReference>
<evidence type="ECO:0000256" key="1">
    <source>
        <dbReference type="ARBA" id="ARBA00022448"/>
    </source>
</evidence>
<keyword evidence="1" id="KW-0813">Transport</keyword>
<dbReference type="GO" id="GO:0046872">
    <property type="term" value="F:metal ion binding"/>
    <property type="evidence" value="ECO:0007669"/>
    <property type="project" value="UniProtKB-KW"/>
</dbReference>
<evidence type="ECO:0000256" key="2">
    <source>
        <dbReference type="ARBA" id="ARBA00022485"/>
    </source>
</evidence>
<dbReference type="AlphaFoldDB" id="A0A397RNF9"/>
<reference evidence="9 10" key="1">
    <citation type="submission" date="2018-08" db="EMBL/GenBank/DDBJ databases">
        <title>Genomic Encyclopedia of Archaeal and Bacterial Type Strains, Phase II (KMG-II): from individual species to whole genera.</title>
        <authorList>
            <person name="Goeker M."/>
        </authorList>
    </citation>
    <scope>NUCLEOTIDE SEQUENCE [LARGE SCALE GENOMIC DNA]</scope>
    <source>
        <strain evidence="9 10">ATCC 27112</strain>
    </source>
</reference>
<dbReference type="InterPro" id="IPR050572">
    <property type="entry name" value="Fe-S_Ferredoxin"/>
</dbReference>
<evidence type="ECO:0000313" key="9">
    <source>
        <dbReference type="EMBL" id="RIA75663.1"/>
    </source>
</evidence>
<evidence type="ECO:0000256" key="3">
    <source>
        <dbReference type="ARBA" id="ARBA00022723"/>
    </source>
</evidence>
<protein>
    <submittedName>
        <fullName evidence="9">4Fe-4S dicluster protein</fullName>
    </submittedName>
</protein>
<keyword evidence="6" id="KW-0408">Iron</keyword>
<dbReference type="GO" id="GO:0051539">
    <property type="term" value="F:4 iron, 4 sulfur cluster binding"/>
    <property type="evidence" value="ECO:0007669"/>
    <property type="project" value="UniProtKB-KW"/>
</dbReference>
<dbReference type="PROSITE" id="PS51379">
    <property type="entry name" value="4FE4S_FER_2"/>
    <property type="match status" value="2"/>
</dbReference>
<accession>A0A397RNF9</accession>
<keyword evidence="5" id="KW-0249">Electron transport</keyword>
<evidence type="ECO:0000256" key="6">
    <source>
        <dbReference type="ARBA" id="ARBA00023004"/>
    </source>
</evidence>
<keyword evidence="10" id="KW-1185">Reference proteome</keyword>
<keyword evidence="4" id="KW-0677">Repeat</keyword>
<feature type="domain" description="4Fe-4S ferredoxin-type" evidence="8">
    <location>
        <begin position="32"/>
        <end position="56"/>
    </location>
</feature>
<dbReference type="SUPFAM" id="SSF54862">
    <property type="entry name" value="4Fe-4S ferredoxins"/>
    <property type="match status" value="1"/>
</dbReference>
<evidence type="ECO:0000313" key="10">
    <source>
        <dbReference type="Proteomes" id="UP000266506"/>
    </source>
</evidence>
<dbReference type="PANTHER" id="PTHR43687">
    <property type="entry name" value="ADENYLYLSULFATE REDUCTASE, BETA SUBUNIT"/>
    <property type="match status" value="1"/>
</dbReference>
<gene>
    <name evidence="9" type="ORF">EI71_01231</name>
</gene>
<keyword evidence="3" id="KW-0479">Metal-binding</keyword>
<dbReference type="PROSITE" id="PS00198">
    <property type="entry name" value="4FE4S_FER_1"/>
    <property type="match status" value="2"/>
</dbReference>
<dbReference type="Pfam" id="PF12838">
    <property type="entry name" value="Fer4_7"/>
    <property type="match status" value="1"/>
</dbReference>
<evidence type="ECO:0000256" key="5">
    <source>
        <dbReference type="ARBA" id="ARBA00022982"/>
    </source>
</evidence>
<dbReference type="PANTHER" id="PTHR43687:SF6">
    <property type="entry name" value="L-ASPARTATE SEMIALDEHYDE SULFURTRANSFERASE IRON-SULFUR SUBUNIT"/>
    <property type="match status" value="1"/>
</dbReference>
<dbReference type="EMBL" id="QXEV01000013">
    <property type="protein sequence ID" value="RIA75663.1"/>
    <property type="molecule type" value="Genomic_DNA"/>
</dbReference>
<keyword evidence="7" id="KW-0411">Iron-sulfur</keyword>
<feature type="domain" description="4Fe-4S ferredoxin-type" evidence="8">
    <location>
        <begin position="1"/>
        <end position="30"/>
    </location>
</feature>
<proteinExistence type="predicted"/>
<evidence type="ECO:0000256" key="7">
    <source>
        <dbReference type="ARBA" id="ARBA00023014"/>
    </source>
</evidence>
<dbReference type="InterPro" id="IPR017896">
    <property type="entry name" value="4Fe4S_Fe-S-bd"/>
</dbReference>
<keyword evidence="2" id="KW-0004">4Fe-4S</keyword>
<sequence>MPRVVVEDNCIACGACAPECPVSAITVEDVSRIDADACIDCGACQGVCPVDAIVEG</sequence>
<evidence type="ECO:0000256" key="4">
    <source>
        <dbReference type="ARBA" id="ARBA00022737"/>
    </source>
</evidence>
<dbReference type="InParanoid" id="A0A397RNF9"/>
<dbReference type="InterPro" id="IPR017900">
    <property type="entry name" value="4Fe4S_Fe_S_CS"/>
</dbReference>
<evidence type="ECO:0000259" key="8">
    <source>
        <dbReference type="PROSITE" id="PS51379"/>
    </source>
</evidence>